<sequence length="326" mass="36934">MIAFSISIAHMTVLTRKELRSNAIYRLMIGICALDMVSQLLGFIAFSPFWIREVKPGEECYVTTTYQDAMINKYGVGLLDDTQRSSTWLGMLMAFYRVLAVMFPLSPVIGKLSRPIVVPIVVLMVLVINGLVSMAAMWNHEIKRQGKDYSCDGTQHILPESEERYLTTVPSDRKDLHNKITLVYGIIKALPSLIEPILAVMLIYQLHKASKRRKLLSKSEKSDHTTKLILFVTVSSFLLEVPNGFSHFSYSYFQNSALIRTIAYLIMCFAEIFPVVNSSSHLFVCFFMSAQYRDTVKTMLGISNNKVVFVEECKTQVTTKTASKSF</sequence>
<evidence type="ECO:0000256" key="2">
    <source>
        <dbReference type="ARBA" id="ARBA00022692"/>
    </source>
</evidence>
<feature type="domain" description="G-protein coupled receptors family 1 profile" evidence="6">
    <location>
        <begin position="6"/>
        <end position="285"/>
    </location>
</feature>
<dbReference type="Pfam" id="PF10324">
    <property type="entry name" value="7TM_GPCR_Srw"/>
    <property type="match status" value="1"/>
</dbReference>
<comment type="subcellular location">
    <subcellularLocation>
        <location evidence="1">Membrane</location>
    </subcellularLocation>
</comment>
<dbReference type="InterPro" id="IPR019427">
    <property type="entry name" value="7TM_GPCR_serpentine_rcpt_Srw"/>
</dbReference>
<dbReference type="PANTHER" id="PTHR22751">
    <property type="entry name" value="G-PROTEIN COUPLED RECEPTOR-RELATED"/>
    <property type="match status" value="1"/>
</dbReference>
<dbReference type="Gene3D" id="1.20.1070.10">
    <property type="entry name" value="Rhodopsin 7-helix transmembrane proteins"/>
    <property type="match status" value="1"/>
</dbReference>
<keyword evidence="7" id="KW-1185">Reference proteome</keyword>
<organism evidence="7 8">
    <name type="scientific">Caenorhabditis tropicalis</name>
    <dbReference type="NCBI Taxonomy" id="1561998"/>
    <lineage>
        <taxon>Eukaryota</taxon>
        <taxon>Metazoa</taxon>
        <taxon>Ecdysozoa</taxon>
        <taxon>Nematoda</taxon>
        <taxon>Chromadorea</taxon>
        <taxon>Rhabditida</taxon>
        <taxon>Rhabditina</taxon>
        <taxon>Rhabditomorpha</taxon>
        <taxon>Rhabditoidea</taxon>
        <taxon>Rhabditidae</taxon>
        <taxon>Peloderinae</taxon>
        <taxon>Caenorhabditis</taxon>
    </lineage>
</organism>
<evidence type="ECO:0000259" key="6">
    <source>
        <dbReference type="PROSITE" id="PS50262"/>
    </source>
</evidence>
<dbReference type="SUPFAM" id="SSF81321">
    <property type="entry name" value="Family A G protein-coupled receptor-like"/>
    <property type="match status" value="1"/>
</dbReference>
<name>A0A1I7V2J2_9PELO</name>
<proteinExistence type="predicted"/>
<dbReference type="GO" id="GO:0008528">
    <property type="term" value="F:G protein-coupled peptide receptor activity"/>
    <property type="evidence" value="ECO:0007669"/>
    <property type="project" value="InterPro"/>
</dbReference>
<keyword evidence="4 5" id="KW-0472">Membrane</keyword>
<evidence type="ECO:0000256" key="1">
    <source>
        <dbReference type="ARBA" id="ARBA00004370"/>
    </source>
</evidence>
<evidence type="ECO:0000256" key="5">
    <source>
        <dbReference type="SAM" id="Phobius"/>
    </source>
</evidence>
<evidence type="ECO:0000313" key="7">
    <source>
        <dbReference type="Proteomes" id="UP000095282"/>
    </source>
</evidence>
<dbReference type="Proteomes" id="UP000095282">
    <property type="component" value="Unplaced"/>
</dbReference>
<feature type="transmembrane region" description="Helical" evidence="5">
    <location>
        <begin position="182"/>
        <end position="207"/>
    </location>
</feature>
<dbReference type="WBParaSite" id="Csp11.Scaffold630.g21751.t2">
    <property type="protein sequence ID" value="Csp11.Scaffold630.g21751.t2"/>
    <property type="gene ID" value="Csp11.Scaffold630.g21751"/>
</dbReference>
<accession>A0A1I7V2J2</accession>
<dbReference type="PROSITE" id="PS50262">
    <property type="entry name" value="G_PROTEIN_RECEP_F1_2"/>
    <property type="match status" value="1"/>
</dbReference>
<feature type="transmembrane region" description="Helical" evidence="5">
    <location>
        <begin position="116"/>
        <end position="138"/>
    </location>
</feature>
<dbReference type="eggNOG" id="ENOG502R108">
    <property type="taxonomic scope" value="Eukaryota"/>
</dbReference>
<keyword evidence="3 5" id="KW-1133">Transmembrane helix</keyword>
<feature type="transmembrane region" description="Helical" evidence="5">
    <location>
        <begin position="262"/>
        <end position="287"/>
    </location>
</feature>
<dbReference type="GO" id="GO:0016020">
    <property type="term" value="C:membrane"/>
    <property type="evidence" value="ECO:0007669"/>
    <property type="project" value="UniProtKB-SubCell"/>
</dbReference>
<protein>
    <submittedName>
        <fullName evidence="8">G_PROTEIN_RECEP_F1_2 domain-containing protein</fullName>
    </submittedName>
</protein>
<evidence type="ECO:0000313" key="8">
    <source>
        <dbReference type="WBParaSite" id="Csp11.Scaffold630.g21751.t2"/>
    </source>
</evidence>
<evidence type="ECO:0000256" key="3">
    <source>
        <dbReference type="ARBA" id="ARBA00022989"/>
    </source>
</evidence>
<feature type="transmembrane region" description="Helical" evidence="5">
    <location>
        <begin position="228"/>
        <end position="250"/>
    </location>
</feature>
<dbReference type="InterPro" id="IPR017452">
    <property type="entry name" value="GPCR_Rhodpsn_7TM"/>
</dbReference>
<dbReference type="AlphaFoldDB" id="A0A1I7V2J2"/>
<keyword evidence="2 5" id="KW-0812">Transmembrane</keyword>
<feature type="transmembrane region" description="Helical" evidence="5">
    <location>
        <begin position="24"/>
        <end position="46"/>
    </location>
</feature>
<dbReference type="STRING" id="1561998.A0A1I7V2J2"/>
<evidence type="ECO:0000256" key="4">
    <source>
        <dbReference type="ARBA" id="ARBA00023136"/>
    </source>
</evidence>
<feature type="transmembrane region" description="Helical" evidence="5">
    <location>
        <begin position="88"/>
        <end position="109"/>
    </location>
</feature>
<reference evidence="8" key="1">
    <citation type="submission" date="2016-11" db="UniProtKB">
        <authorList>
            <consortium name="WormBaseParasite"/>
        </authorList>
    </citation>
    <scope>IDENTIFICATION</scope>
</reference>
<dbReference type="PANTHER" id="PTHR22751:SF287">
    <property type="entry name" value="G-PROTEIN COUPLED RECEPTORS FAMILY 1 PROFILE DOMAIN-CONTAINING PROTEIN-RELATED"/>
    <property type="match status" value="1"/>
</dbReference>